<gene>
    <name evidence="1" type="ORF">CAK95_12090</name>
</gene>
<name>A0A1W6ZSM8_9HYPH</name>
<evidence type="ECO:0000313" key="2">
    <source>
        <dbReference type="Proteomes" id="UP000194137"/>
    </source>
</evidence>
<dbReference type="KEGG" id="psin:CAK95_12090"/>
<dbReference type="EMBL" id="CP021112">
    <property type="protein sequence ID" value="ARP99744.1"/>
    <property type="molecule type" value="Genomic_DNA"/>
</dbReference>
<proteinExistence type="predicted"/>
<dbReference type="OrthoDB" id="7159357at2"/>
<dbReference type="InterPro" id="IPR011723">
    <property type="entry name" value="Znf/thioredoxin_put"/>
</dbReference>
<dbReference type="Pfam" id="PF13717">
    <property type="entry name" value="Zn_ribbon_4"/>
    <property type="match status" value="1"/>
</dbReference>
<evidence type="ECO:0000313" key="1">
    <source>
        <dbReference type="EMBL" id="ARP99744.1"/>
    </source>
</evidence>
<dbReference type="NCBIfam" id="TIGR02098">
    <property type="entry name" value="MJ0042_CXXC"/>
    <property type="match status" value="1"/>
</dbReference>
<organism evidence="1 2">
    <name type="scientific">Pseudorhodoplanes sinuspersici</name>
    <dbReference type="NCBI Taxonomy" id="1235591"/>
    <lineage>
        <taxon>Bacteria</taxon>
        <taxon>Pseudomonadati</taxon>
        <taxon>Pseudomonadota</taxon>
        <taxon>Alphaproteobacteria</taxon>
        <taxon>Hyphomicrobiales</taxon>
        <taxon>Pseudorhodoplanes</taxon>
    </lineage>
</organism>
<dbReference type="AlphaFoldDB" id="A0A1W6ZSM8"/>
<dbReference type="STRING" id="1235591.CAK95_12090"/>
<keyword evidence="2" id="KW-1185">Reference proteome</keyword>
<protein>
    <submittedName>
        <fullName evidence="1">Uncharacterized protein</fullName>
    </submittedName>
</protein>
<sequence>MDIVCPHCETSYRVTPESLGQKGRSVRCVNCNNVWFAEPPQPVFQADEPSLAAAAPSMIRPALDDVVEIGLTASSRPVWDQPLDETDIFNKTKEPGFDTGAPHNTGFPDGPRMQAGPSIVPPLDPKSDFNGGQDIESLAARRTAQRQMARRRFGFKPSLPVAICAMLAVIGGLVVARHQVVRILPQTASLYAAIGLPVNLRGLVFDNIKTVRETEDGQTMLVVEGNIVSTAGRLTEVPRLRFGVIDSAGKEIYAWTARPNRALLPPGEILNFRSRLASPPADAISVTVRFFNRRDAQTELM</sequence>
<dbReference type="Proteomes" id="UP000194137">
    <property type="component" value="Chromosome"/>
</dbReference>
<reference evidence="1 2" key="1">
    <citation type="submission" date="2017-05" db="EMBL/GenBank/DDBJ databases">
        <title>Full genome sequence of Pseudorhodoplanes sinuspersici.</title>
        <authorList>
            <person name="Dastgheib S.M.M."/>
            <person name="Shavandi M."/>
            <person name="Tirandaz H."/>
        </authorList>
    </citation>
    <scope>NUCLEOTIDE SEQUENCE [LARGE SCALE GENOMIC DNA]</scope>
    <source>
        <strain evidence="1 2">RIPI110</strain>
    </source>
</reference>
<dbReference type="RefSeq" id="WP_086088151.1">
    <property type="nucleotide sequence ID" value="NZ_CP021112.1"/>
</dbReference>
<accession>A0A1W6ZSM8</accession>